<keyword evidence="5 10" id="KW-0547">Nucleotide-binding</keyword>
<keyword evidence="4 10" id="KW-0808">Transferase</keyword>
<dbReference type="InterPro" id="IPR018955">
    <property type="entry name" value="BCDHK/PDK_N"/>
</dbReference>
<dbReference type="CDD" id="cd16929">
    <property type="entry name" value="HATPase_PDK-like"/>
    <property type="match status" value="1"/>
</dbReference>
<dbReference type="EC" id="2.7.11.-" evidence="10"/>
<evidence type="ECO:0000256" key="11">
    <source>
        <dbReference type="SAM" id="MobiDB-lite"/>
    </source>
</evidence>
<dbReference type="InterPro" id="IPR004358">
    <property type="entry name" value="Sig_transdc_His_kin-like_C"/>
</dbReference>
<dbReference type="PANTHER" id="PTHR11947:SF20">
    <property type="entry name" value="[3-METHYL-2-OXOBUTANOATE DEHYDROGENASE [LIPOAMIDE]] KINASE, MITOCHONDRIAL"/>
    <property type="match status" value="1"/>
</dbReference>
<name>A0A7S4KVB5_GUITH</name>
<keyword evidence="3" id="KW-0597">Phosphoprotein</keyword>
<feature type="region of interest" description="Disordered" evidence="11">
    <location>
        <begin position="426"/>
        <end position="455"/>
    </location>
</feature>
<evidence type="ECO:0000256" key="1">
    <source>
        <dbReference type="ARBA" id="ARBA00004305"/>
    </source>
</evidence>
<dbReference type="GO" id="GO:0004740">
    <property type="term" value="F:pyruvate dehydrogenase (acetyl-transferring) kinase activity"/>
    <property type="evidence" value="ECO:0007669"/>
    <property type="project" value="TreeGrafter"/>
</dbReference>
<keyword evidence="8" id="KW-0809">Transit peptide</keyword>
<evidence type="ECO:0000256" key="8">
    <source>
        <dbReference type="ARBA" id="ARBA00022946"/>
    </source>
</evidence>
<evidence type="ECO:0000256" key="6">
    <source>
        <dbReference type="ARBA" id="ARBA00022777"/>
    </source>
</evidence>
<dbReference type="InterPro" id="IPR039028">
    <property type="entry name" value="BCKD/PDK"/>
</dbReference>
<comment type="similarity">
    <text evidence="2 10">Belongs to the PDK/BCKDK protein kinase family.</text>
</comment>
<comment type="subcellular location">
    <subcellularLocation>
        <location evidence="1 10">Mitochondrion matrix</location>
    </subcellularLocation>
</comment>
<dbReference type="GO" id="GO:0005759">
    <property type="term" value="C:mitochondrial matrix"/>
    <property type="evidence" value="ECO:0007669"/>
    <property type="project" value="UniProtKB-SubCell"/>
</dbReference>
<evidence type="ECO:0000256" key="2">
    <source>
        <dbReference type="ARBA" id="ARBA00006155"/>
    </source>
</evidence>
<evidence type="ECO:0000256" key="3">
    <source>
        <dbReference type="ARBA" id="ARBA00022553"/>
    </source>
</evidence>
<organism evidence="13">
    <name type="scientific">Guillardia theta</name>
    <name type="common">Cryptophyte</name>
    <name type="synonym">Cryptomonas phi</name>
    <dbReference type="NCBI Taxonomy" id="55529"/>
    <lineage>
        <taxon>Eukaryota</taxon>
        <taxon>Cryptophyceae</taxon>
        <taxon>Pyrenomonadales</taxon>
        <taxon>Geminigeraceae</taxon>
        <taxon>Guillardia</taxon>
    </lineage>
</organism>
<protein>
    <recommendedName>
        <fullName evidence="10">Protein-serine/threonine kinase</fullName>
        <ecNumber evidence="10">2.7.11.-</ecNumber>
    </recommendedName>
</protein>
<feature type="domain" description="Histidine kinase" evidence="12">
    <location>
        <begin position="262"/>
        <end position="401"/>
    </location>
</feature>
<evidence type="ECO:0000256" key="10">
    <source>
        <dbReference type="RuleBase" id="RU366032"/>
    </source>
</evidence>
<dbReference type="InterPro" id="IPR005467">
    <property type="entry name" value="His_kinase_dom"/>
</dbReference>
<dbReference type="Pfam" id="PF10436">
    <property type="entry name" value="BCDHK_Adom3"/>
    <property type="match status" value="1"/>
</dbReference>
<dbReference type="GO" id="GO:0010906">
    <property type="term" value="P:regulation of glucose metabolic process"/>
    <property type="evidence" value="ECO:0007669"/>
    <property type="project" value="TreeGrafter"/>
</dbReference>
<keyword evidence="9 10" id="KW-0496">Mitochondrion</keyword>
<evidence type="ECO:0000256" key="5">
    <source>
        <dbReference type="ARBA" id="ARBA00022741"/>
    </source>
</evidence>
<dbReference type="SUPFAM" id="SSF69012">
    <property type="entry name" value="alpha-ketoacid dehydrogenase kinase, N-terminal domain"/>
    <property type="match status" value="1"/>
</dbReference>
<dbReference type="AlphaFoldDB" id="A0A7S4KVB5"/>
<accession>A0A7S4KVB5</accession>
<dbReference type="SUPFAM" id="SSF55874">
    <property type="entry name" value="ATPase domain of HSP90 chaperone/DNA topoisomerase II/histidine kinase"/>
    <property type="match status" value="1"/>
</dbReference>
<evidence type="ECO:0000256" key="7">
    <source>
        <dbReference type="ARBA" id="ARBA00022840"/>
    </source>
</evidence>
<proteinExistence type="inferred from homology"/>
<dbReference type="Gene3D" id="1.20.140.20">
    <property type="entry name" value="Alpha-ketoacid/pyruvate dehydrogenase kinase, N-terminal domain"/>
    <property type="match status" value="1"/>
</dbReference>
<dbReference type="EMBL" id="HBKN01023960">
    <property type="protein sequence ID" value="CAE2306221.1"/>
    <property type="molecule type" value="Transcribed_RNA"/>
</dbReference>
<dbReference type="SMART" id="SM00387">
    <property type="entry name" value="HATPase_c"/>
    <property type="match status" value="1"/>
</dbReference>
<evidence type="ECO:0000256" key="9">
    <source>
        <dbReference type="ARBA" id="ARBA00023128"/>
    </source>
</evidence>
<keyword evidence="7 10" id="KW-0067">ATP-binding</keyword>
<evidence type="ECO:0000259" key="12">
    <source>
        <dbReference type="PROSITE" id="PS50109"/>
    </source>
</evidence>
<keyword evidence="6 10" id="KW-0418">Kinase</keyword>
<evidence type="ECO:0000256" key="4">
    <source>
        <dbReference type="ARBA" id="ARBA00022679"/>
    </source>
</evidence>
<dbReference type="Gene3D" id="3.30.565.10">
    <property type="entry name" value="Histidine kinase-like ATPase, C-terminal domain"/>
    <property type="match status" value="1"/>
</dbReference>
<dbReference type="PRINTS" id="PR00344">
    <property type="entry name" value="BCTRLSENSOR"/>
</dbReference>
<evidence type="ECO:0000313" key="13">
    <source>
        <dbReference type="EMBL" id="CAE2306221.1"/>
    </source>
</evidence>
<dbReference type="GO" id="GO:0005524">
    <property type="term" value="F:ATP binding"/>
    <property type="evidence" value="ECO:0007669"/>
    <property type="project" value="UniProtKB-UniRule"/>
</dbReference>
<reference evidence="13" key="1">
    <citation type="submission" date="2021-01" db="EMBL/GenBank/DDBJ databases">
        <authorList>
            <person name="Corre E."/>
            <person name="Pelletier E."/>
            <person name="Niang G."/>
            <person name="Scheremetjew M."/>
            <person name="Finn R."/>
            <person name="Kale V."/>
            <person name="Holt S."/>
            <person name="Cochrane G."/>
            <person name="Meng A."/>
            <person name="Brown T."/>
            <person name="Cohen L."/>
        </authorList>
    </citation>
    <scope>NUCLEOTIDE SEQUENCE</scope>
    <source>
        <strain evidence="13">CCMP 2712</strain>
    </source>
</reference>
<dbReference type="InterPro" id="IPR036784">
    <property type="entry name" value="AK/P_DHK_N_sf"/>
</dbReference>
<dbReference type="InterPro" id="IPR036890">
    <property type="entry name" value="HATPase_C_sf"/>
</dbReference>
<dbReference type="PROSITE" id="PS50109">
    <property type="entry name" value="HIS_KIN"/>
    <property type="match status" value="1"/>
</dbReference>
<dbReference type="Pfam" id="PF02518">
    <property type="entry name" value="HATPase_c"/>
    <property type="match status" value="1"/>
</dbReference>
<dbReference type="InterPro" id="IPR003594">
    <property type="entry name" value="HATPase_dom"/>
</dbReference>
<dbReference type="PANTHER" id="PTHR11947">
    <property type="entry name" value="PYRUVATE DEHYDROGENASE KINASE"/>
    <property type="match status" value="1"/>
</dbReference>
<gene>
    <name evidence="13" type="ORF">GTHE00462_LOCUS18738</name>
</gene>
<sequence>MKLQRLGWSCSRALPCDNAPYPHVCGWQRNQPRKRDGRRAFSDRIRLNFYDQTIQKYAELPIHRLTIHELMSSGHKVNNERLIAIAQHVQRELCIRLARRLLDIQTLPYIVVENPHIQSVHAIYHRAFAKLVDFPKVVNINQDEQFVLLLKELVQEGVQVVPLLARGIYEASLRVSTERLNCNKFLADMIMSRISRRVIAEQFIALHHHQPGYVGVICKELSPLKVLEHVAPEAQNICQRTYGISPKYVVEGDTSILCSYIPTHLEYIIFELLKNAMRAVCERHLMNKDGLPPIKFLLARGPSDMTIRISDEGGGVPREFVNKIFDFGFSTCNQENRLDDEFDTAGLGMVDRAVLETSPMAGLGFGLPVSRLYAQYFGGDVKLYSVEGHGCDTYVRLDHIGDVEEFEEYDGFDIWRSLKKPYLDKDKTTFGTKASSASRREEQQGEMRSGSDSVD</sequence>